<protein>
    <submittedName>
        <fullName evidence="9">ABC transporter ATP-binding protein</fullName>
    </submittedName>
</protein>
<dbReference type="CDD" id="cd03257">
    <property type="entry name" value="ABC_NikE_OppD_transporters"/>
    <property type="match status" value="1"/>
</dbReference>
<comment type="subcellular location">
    <subcellularLocation>
        <location evidence="1">Cell inner membrane</location>
        <topology evidence="1">Peripheral membrane protein</topology>
    </subcellularLocation>
</comment>
<keyword evidence="5" id="KW-0547">Nucleotide-binding</keyword>
<keyword evidence="10" id="KW-1185">Reference proteome</keyword>
<accession>A0ABU5DY66</accession>
<gene>
    <name evidence="9" type="ORF">SMD31_09780</name>
</gene>
<keyword evidence="7" id="KW-0472">Membrane</keyword>
<proteinExistence type="inferred from homology"/>
<sequence length="324" mass="34835">MSPLLAVKNLAVRADMHGRGFHLVEDVTFSLEKGEILGLVGESGSGKSVTCRALLRLLPGANLAITAGEILFEGRDFAKMSDAEIRNERGASVGMIFQNPASHLDPVMSIGDQVAESIVLHRNVSKAEAWSQTIDLLRQVGIPDPERRARNFAHEFSGGMKQRAMIAAALACDPQLLIADEPTTALDVTVQAQILRLLIDLRDRRGLSIILVTHDLGVVAQACDSIAVMYGGRIVERGPKRDVLKAPFHPYTARLIACQPAHGAGHGLMPSIPGQPPTAGDMPPGCRFHPRCDLAQASCRELIPHLKERVVGHLAACPVTELSS</sequence>
<evidence type="ECO:0000256" key="4">
    <source>
        <dbReference type="ARBA" id="ARBA00022475"/>
    </source>
</evidence>
<keyword evidence="4" id="KW-1003">Cell membrane</keyword>
<dbReference type="PROSITE" id="PS50893">
    <property type="entry name" value="ABC_TRANSPORTER_2"/>
    <property type="match status" value="1"/>
</dbReference>
<evidence type="ECO:0000259" key="8">
    <source>
        <dbReference type="PROSITE" id="PS50893"/>
    </source>
</evidence>
<dbReference type="InterPro" id="IPR003593">
    <property type="entry name" value="AAA+_ATPase"/>
</dbReference>
<dbReference type="InterPro" id="IPR027417">
    <property type="entry name" value="P-loop_NTPase"/>
</dbReference>
<comment type="similarity">
    <text evidence="2">Belongs to the ABC transporter superfamily.</text>
</comment>
<dbReference type="PROSITE" id="PS00211">
    <property type="entry name" value="ABC_TRANSPORTER_1"/>
    <property type="match status" value="1"/>
</dbReference>
<dbReference type="SUPFAM" id="SSF52540">
    <property type="entry name" value="P-loop containing nucleoside triphosphate hydrolases"/>
    <property type="match status" value="1"/>
</dbReference>
<dbReference type="InterPro" id="IPR050388">
    <property type="entry name" value="ABC_Ni/Peptide_Import"/>
</dbReference>
<dbReference type="RefSeq" id="WP_320500630.1">
    <property type="nucleotide sequence ID" value="NZ_JAXCLX010000001.1"/>
</dbReference>
<dbReference type="GO" id="GO:0005524">
    <property type="term" value="F:ATP binding"/>
    <property type="evidence" value="ECO:0007669"/>
    <property type="project" value="UniProtKB-KW"/>
</dbReference>
<keyword evidence="6 9" id="KW-0067">ATP-binding</keyword>
<dbReference type="Pfam" id="PF00005">
    <property type="entry name" value="ABC_tran"/>
    <property type="match status" value="1"/>
</dbReference>
<feature type="domain" description="ABC transporter" evidence="8">
    <location>
        <begin position="5"/>
        <end position="256"/>
    </location>
</feature>
<dbReference type="Proteomes" id="UP001271769">
    <property type="component" value="Unassembled WGS sequence"/>
</dbReference>
<dbReference type="EMBL" id="JAXCLX010000001">
    <property type="protein sequence ID" value="MDY0872214.1"/>
    <property type="molecule type" value="Genomic_DNA"/>
</dbReference>
<dbReference type="PANTHER" id="PTHR43297">
    <property type="entry name" value="OLIGOPEPTIDE TRANSPORT ATP-BINDING PROTEIN APPD"/>
    <property type="match status" value="1"/>
</dbReference>
<dbReference type="InterPro" id="IPR017871">
    <property type="entry name" value="ABC_transporter-like_CS"/>
</dbReference>
<evidence type="ECO:0000256" key="7">
    <source>
        <dbReference type="ARBA" id="ARBA00023136"/>
    </source>
</evidence>
<evidence type="ECO:0000256" key="5">
    <source>
        <dbReference type="ARBA" id="ARBA00022741"/>
    </source>
</evidence>
<dbReference type="Pfam" id="PF08352">
    <property type="entry name" value="oligo_HPY"/>
    <property type="match status" value="1"/>
</dbReference>
<evidence type="ECO:0000256" key="1">
    <source>
        <dbReference type="ARBA" id="ARBA00004417"/>
    </source>
</evidence>
<evidence type="ECO:0000256" key="2">
    <source>
        <dbReference type="ARBA" id="ARBA00005417"/>
    </source>
</evidence>
<dbReference type="Gene3D" id="3.40.50.300">
    <property type="entry name" value="P-loop containing nucleotide triphosphate hydrolases"/>
    <property type="match status" value="1"/>
</dbReference>
<evidence type="ECO:0000256" key="6">
    <source>
        <dbReference type="ARBA" id="ARBA00022840"/>
    </source>
</evidence>
<name>A0ABU5DY66_9PROT</name>
<keyword evidence="3" id="KW-0813">Transport</keyword>
<dbReference type="InterPro" id="IPR003439">
    <property type="entry name" value="ABC_transporter-like_ATP-bd"/>
</dbReference>
<dbReference type="NCBIfam" id="TIGR01727">
    <property type="entry name" value="oligo_HPY"/>
    <property type="match status" value="1"/>
</dbReference>
<evidence type="ECO:0000256" key="3">
    <source>
        <dbReference type="ARBA" id="ARBA00022448"/>
    </source>
</evidence>
<evidence type="ECO:0000313" key="9">
    <source>
        <dbReference type="EMBL" id="MDY0872214.1"/>
    </source>
</evidence>
<reference evidence="9 10" key="1">
    <citation type="journal article" date="2013" name="Antonie Van Leeuwenhoek">
        <title>Dongia rigui sp. nov., isolated from freshwater of a large wetland in Korea.</title>
        <authorList>
            <person name="Baik K.S."/>
            <person name="Hwang Y.M."/>
            <person name="Choi J.S."/>
            <person name="Kwon J."/>
            <person name="Seong C.N."/>
        </authorList>
    </citation>
    <scope>NUCLEOTIDE SEQUENCE [LARGE SCALE GENOMIC DNA]</scope>
    <source>
        <strain evidence="9 10">04SU4-P</strain>
    </source>
</reference>
<evidence type="ECO:0000313" key="10">
    <source>
        <dbReference type="Proteomes" id="UP001271769"/>
    </source>
</evidence>
<dbReference type="InterPro" id="IPR013563">
    <property type="entry name" value="Oligopep_ABC_C"/>
</dbReference>
<comment type="caution">
    <text evidence="9">The sequence shown here is derived from an EMBL/GenBank/DDBJ whole genome shotgun (WGS) entry which is preliminary data.</text>
</comment>
<organism evidence="9 10">
    <name type="scientific">Dongia rigui</name>
    <dbReference type="NCBI Taxonomy" id="940149"/>
    <lineage>
        <taxon>Bacteria</taxon>
        <taxon>Pseudomonadati</taxon>
        <taxon>Pseudomonadota</taxon>
        <taxon>Alphaproteobacteria</taxon>
        <taxon>Rhodospirillales</taxon>
        <taxon>Dongiaceae</taxon>
        <taxon>Dongia</taxon>
    </lineage>
</organism>
<dbReference type="SMART" id="SM00382">
    <property type="entry name" value="AAA"/>
    <property type="match status" value="1"/>
</dbReference>
<dbReference type="PANTHER" id="PTHR43297:SF2">
    <property type="entry name" value="DIPEPTIDE TRANSPORT ATP-BINDING PROTEIN DPPD"/>
    <property type="match status" value="1"/>
</dbReference>